<proteinExistence type="predicted"/>
<reference evidence="1 2" key="1">
    <citation type="submission" date="2023-10" db="EMBL/GenBank/DDBJ databases">
        <authorList>
            <person name="Zhi Y.R."/>
        </authorList>
    </citation>
    <scope>NUCLEOTIDE SEQUENCE [LARGE SCALE GENOMIC DNA]</scope>
</reference>
<name>A0AAF0YYH8_9CAUD</name>
<evidence type="ECO:0000313" key="2">
    <source>
        <dbReference type="Proteomes" id="UP001303083"/>
    </source>
</evidence>
<accession>A0AAF0YYH8</accession>
<evidence type="ECO:0000313" key="1">
    <source>
        <dbReference type="EMBL" id="WPD49462.1"/>
    </source>
</evidence>
<organism evidence="1 2">
    <name type="scientific">Acinetobacter phage YZ2</name>
    <dbReference type="NCBI Taxonomy" id="3092555"/>
    <lineage>
        <taxon>Viruses</taxon>
        <taxon>Duplodnaviria</taxon>
        <taxon>Heunggongvirae</taxon>
        <taxon>Uroviricota</taxon>
        <taxon>Caudoviricetes</taxon>
        <taxon>Autographivirales</taxon>
        <taxon>Autoscriptoviridae</taxon>
        <taxon>Beijerinckvirinae</taxon>
        <taxon>Friunavirus</taxon>
        <taxon>Friunavirus YZ2</taxon>
    </lineage>
</organism>
<protein>
    <submittedName>
        <fullName evidence="1">Uncharacterized protein</fullName>
    </submittedName>
</protein>
<gene>
    <name evidence="1" type="ORF">YZ2_44</name>
</gene>
<dbReference type="EMBL" id="OR660046">
    <property type="protein sequence ID" value="WPD49462.1"/>
    <property type="molecule type" value="Genomic_DNA"/>
</dbReference>
<sequence>MKSKIVKPSMLADGVLIRQHKWSGDVALFHHDGLGYTILVNGGSRKVISKVGLVDGPSIGFTLNYTKDKAERLEELWLPVPEGTVITIEV</sequence>
<keyword evidence="2" id="KW-1185">Reference proteome</keyword>
<dbReference type="Proteomes" id="UP001303083">
    <property type="component" value="Segment"/>
</dbReference>